<evidence type="ECO:0000313" key="9">
    <source>
        <dbReference type="Proteomes" id="UP000076830"/>
    </source>
</evidence>
<dbReference type="EC" id="2.3.1.129" evidence="6"/>
<evidence type="ECO:0000256" key="3">
    <source>
        <dbReference type="ARBA" id="ARBA00022679"/>
    </source>
</evidence>
<keyword evidence="9" id="KW-1185">Reference proteome</keyword>
<name>A0A167GP42_9GAMM</name>
<dbReference type="NCBIfam" id="NF003657">
    <property type="entry name" value="PRK05289.1"/>
    <property type="match status" value="1"/>
</dbReference>
<proteinExistence type="inferred from homology"/>
<comment type="similarity">
    <text evidence="6">Belongs to the transferase hexapeptide repeat family. LpxA subfamily.</text>
</comment>
<protein>
    <recommendedName>
        <fullName evidence="6">Acyl-[acyl-carrier-protein]--UDP-N-acetylglucosamine O-acyltransferase</fullName>
        <shortName evidence="6">UDP-N-acetylglucosamine acyltransferase</shortName>
        <ecNumber evidence="6">2.3.1.129</ecNumber>
    </recommendedName>
</protein>
<dbReference type="KEGG" id="dko:I596_911"/>
<sequence length="256" mass="27450">MIHPTAQIDPTAVLGEGVSIGAFSVIGSGVVIGDGTWVGPHVVIDAGTRIGRDNRFYQFASVGADPQDKKFHGETTWLEIGDRNHIREFVTINRGTGEGGGTTRLGNDNWILAYSHIAHDCTIGNHVVFSNNATLAGHVTIGDHVILSGFAGVHQFCRIGAHAFVGMGCLVNGDVPPFVMMADDYGRPRGINAEGLKRRGFTADRISRIKRAYRTLYVAGTPLAEARTQLAEQARDSEDVAALLAFIDASERGLAR</sequence>
<dbReference type="UniPathway" id="UPA00359">
    <property type="reaction ID" value="UER00477"/>
</dbReference>
<dbReference type="AlphaFoldDB" id="A0A167GP42"/>
<keyword evidence="2 6" id="KW-0441">Lipid A biosynthesis</keyword>
<evidence type="ECO:0000256" key="5">
    <source>
        <dbReference type="ARBA" id="ARBA00023315"/>
    </source>
</evidence>
<dbReference type="Gene3D" id="2.160.10.10">
    <property type="entry name" value="Hexapeptide repeat proteins"/>
    <property type="match status" value="1"/>
</dbReference>
<dbReference type="GO" id="GO:0016020">
    <property type="term" value="C:membrane"/>
    <property type="evidence" value="ECO:0007669"/>
    <property type="project" value="GOC"/>
</dbReference>
<dbReference type="HAMAP" id="MF_00387">
    <property type="entry name" value="LpxA"/>
    <property type="match status" value="1"/>
</dbReference>
<dbReference type="GO" id="GO:0005737">
    <property type="term" value="C:cytoplasm"/>
    <property type="evidence" value="ECO:0007669"/>
    <property type="project" value="UniProtKB-SubCell"/>
</dbReference>
<dbReference type="Proteomes" id="UP000076830">
    <property type="component" value="Chromosome"/>
</dbReference>
<keyword evidence="6" id="KW-0963">Cytoplasm</keyword>
<reference evidence="8 9" key="1">
    <citation type="submission" date="2016-04" db="EMBL/GenBank/DDBJ databases">
        <title>Complete genome sequence of Dokdonella koreensis DS-123T.</title>
        <authorList>
            <person name="Kim J.F."/>
            <person name="Lee H."/>
            <person name="Kwak M.-J."/>
        </authorList>
    </citation>
    <scope>NUCLEOTIDE SEQUENCE [LARGE SCALE GENOMIC DNA]</scope>
    <source>
        <strain evidence="8 9">DS-123</strain>
    </source>
</reference>
<keyword evidence="5 6" id="KW-0012">Acyltransferase</keyword>
<comment type="catalytic activity">
    <reaction evidence="6">
        <text>a (3R)-hydroxyacyl-[ACP] + UDP-N-acetyl-alpha-D-glucosamine = a UDP-3-O-[(3R)-3-hydroxyacyl]-N-acetyl-alpha-D-glucosamine + holo-[ACP]</text>
        <dbReference type="Rhea" id="RHEA:67812"/>
        <dbReference type="Rhea" id="RHEA-COMP:9685"/>
        <dbReference type="Rhea" id="RHEA-COMP:9945"/>
        <dbReference type="ChEBI" id="CHEBI:57705"/>
        <dbReference type="ChEBI" id="CHEBI:64479"/>
        <dbReference type="ChEBI" id="CHEBI:78827"/>
        <dbReference type="ChEBI" id="CHEBI:173225"/>
        <dbReference type="EC" id="2.3.1.129"/>
    </reaction>
</comment>
<dbReference type="CDD" id="cd03351">
    <property type="entry name" value="LbH_UDP-GlcNAc_AT"/>
    <property type="match status" value="1"/>
</dbReference>
<dbReference type="Pfam" id="PF00132">
    <property type="entry name" value="Hexapep"/>
    <property type="match status" value="1"/>
</dbReference>
<dbReference type="PANTHER" id="PTHR43480">
    <property type="entry name" value="ACYL-[ACYL-CARRIER-PROTEIN]--UDP-N-ACETYLGLUCOSAMINE O-ACYLTRANSFERASE"/>
    <property type="match status" value="1"/>
</dbReference>
<dbReference type="SUPFAM" id="SSF51161">
    <property type="entry name" value="Trimeric LpxA-like enzymes"/>
    <property type="match status" value="1"/>
</dbReference>
<evidence type="ECO:0000256" key="4">
    <source>
        <dbReference type="ARBA" id="ARBA00023098"/>
    </source>
</evidence>
<dbReference type="RefSeq" id="WP_067644651.1">
    <property type="nucleotide sequence ID" value="NZ_CP015249.1"/>
</dbReference>
<evidence type="ECO:0000256" key="6">
    <source>
        <dbReference type="HAMAP-Rule" id="MF_00387"/>
    </source>
</evidence>
<feature type="domain" description="UDP N-acetylglucosamine O-acyltransferase C-terminal" evidence="7">
    <location>
        <begin position="174"/>
        <end position="254"/>
    </location>
</feature>
<evidence type="ECO:0000256" key="2">
    <source>
        <dbReference type="ARBA" id="ARBA00022556"/>
    </source>
</evidence>
<evidence type="ECO:0000259" key="7">
    <source>
        <dbReference type="Pfam" id="PF13720"/>
    </source>
</evidence>
<comment type="function">
    <text evidence="6">Involved in the biosynthesis of lipid A, a phosphorylated glycolipid that anchors the lipopolysaccharide to the outer membrane of the cell.</text>
</comment>
<dbReference type="PANTHER" id="PTHR43480:SF1">
    <property type="entry name" value="ACYL-[ACYL-CARRIER-PROTEIN]--UDP-N-ACETYLGLUCOSAMINE O-ACYLTRANSFERASE, MITOCHONDRIAL-RELATED"/>
    <property type="match status" value="1"/>
</dbReference>
<gene>
    <name evidence="6" type="primary">lpxA</name>
    <name evidence="8" type="ORF">I596_911</name>
</gene>
<comment type="subcellular location">
    <subcellularLocation>
        <location evidence="6">Cytoplasm</location>
    </subcellularLocation>
</comment>
<accession>A0A167GP42</accession>
<dbReference type="InterPro" id="IPR010137">
    <property type="entry name" value="Lipid_A_LpxA"/>
</dbReference>
<dbReference type="InterPro" id="IPR001451">
    <property type="entry name" value="Hexapep"/>
</dbReference>
<dbReference type="InterPro" id="IPR029098">
    <property type="entry name" value="Acetyltransf_C"/>
</dbReference>
<evidence type="ECO:0000256" key="1">
    <source>
        <dbReference type="ARBA" id="ARBA00022516"/>
    </source>
</evidence>
<comment type="pathway">
    <text evidence="6">Glycolipid biosynthesis; lipid IV(A) biosynthesis; lipid IV(A) from (3R)-3-hydroxytetradecanoyl-[acyl-carrier-protein] and UDP-N-acetyl-alpha-D-glucosamine: step 1/6.</text>
</comment>
<dbReference type="OrthoDB" id="9807278at2"/>
<keyword evidence="4 6" id="KW-0443">Lipid metabolism</keyword>
<dbReference type="PATRIC" id="fig|1300342.3.peg.889"/>
<dbReference type="Gene3D" id="1.20.1180.10">
    <property type="entry name" value="Udp N-acetylglucosamine O-acyltransferase, C-terminal domain"/>
    <property type="match status" value="1"/>
</dbReference>
<dbReference type="InterPro" id="IPR011004">
    <property type="entry name" value="Trimer_LpxA-like_sf"/>
</dbReference>
<keyword evidence="3 6" id="KW-0808">Transferase</keyword>
<dbReference type="STRING" id="1300342.I596_911"/>
<keyword evidence="1 6" id="KW-0444">Lipid biosynthesis</keyword>
<dbReference type="InterPro" id="IPR037157">
    <property type="entry name" value="Acetyltransf_C_sf"/>
</dbReference>
<dbReference type="GO" id="GO:0009245">
    <property type="term" value="P:lipid A biosynthetic process"/>
    <property type="evidence" value="ECO:0007669"/>
    <property type="project" value="UniProtKB-UniRule"/>
</dbReference>
<dbReference type="NCBIfam" id="TIGR01852">
    <property type="entry name" value="lipid_A_lpxA"/>
    <property type="match status" value="1"/>
</dbReference>
<organism evidence="8 9">
    <name type="scientific">Dokdonella koreensis DS-123</name>
    <dbReference type="NCBI Taxonomy" id="1300342"/>
    <lineage>
        <taxon>Bacteria</taxon>
        <taxon>Pseudomonadati</taxon>
        <taxon>Pseudomonadota</taxon>
        <taxon>Gammaproteobacteria</taxon>
        <taxon>Lysobacterales</taxon>
        <taxon>Rhodanobacteraceae</taxon>
        <taxon>Dokdonella</taxon>
    </lineage>
</organism>
<comment type="subunit">
    <text evidence="6">Homotrimer.</text>
</comment>
<evidence type="ECO:0000313" key="8">
    <source>
        <dbReference type="EMBL" id="ANB16942.1"/>
    </source>
</evidence>
<dbReference type="GO" id="GO:0008780">
    <property type="term" value="F:acyl-[acyl-carrier-protein]-UDP-N-acetylglucosamine O-acyltransferase activity"/>
    <property type="evidence" value="ECO:0007669"/>
    <property type="project" value="UniProtKB-UniRule"/>
</dbReference>
<keyword evidence="6" id="KW-0677">Repeat</keyword>
<dbReference type="PIRSF" id="PIRSF000456">
    <property type="entry name" value="UDP-GlcNAc_acltr"/>
    <property type="match status" value="1"/>
</dbReference>
<dbReference type="EMBL" id="CP015249">
    <property type="protein sequence ID" value="ANB16942.1"/>
    <property type="molecule type" value="Genomic_DNA"/>
</dbReference>
<dbReference type="Pfam" id="PF13720">
    <property type="entry name" value="Acetyltransf_11"/>
    <property type="match status" value="1"/>
</dbReference>